<evidence type="ECO:0000313" key="10">
    <source>
        <dbReference type="EMBL" id="APG25054.1"/>
    </source>
</evidence>
<dbReference type="STRING" id="29542.A6070_02495"/>
<dbReference type="EMBL" id="CP015518">
    <property type="protein sequence ID" value="APG25054.1"/>
    <property type="molecule type" value="Genomic_DNA"/>
</dbReference>
<evidence type="ECO:0000256" key="2">
    <source>
        <dbReference type="ARBA" id="ARBA00022692"/>
    </source>
</evidence>
<dbReference type="OrthoDB" id="9761222at2"/>
<dbReference type="InterPro" id="IPR051012">
    <property type="entry name" value="CellSynth/LPSAsmb/PSIAsmb"/>
</dbReference>
<dbReference type="InterPro" id="IPR019734">
    <property type="entry name" value="TPR_rpt"/>
</dbReference>
<dbReference type="SMART" id="SM00028">
    <property type="entry name" value="TPR"/>
    <property type="match status" value="3"/>
</dbReference>
<evidence type="ECO:0000256" key="6">
    <source>
        <dbReference type="ARBA" id="ARBA00023136"/>
    </source>
</evidence>
<dbReference type="AlphaFoldDB" id="A0A1L3GGF9"/>
<dbReference type="PANTHER" id="PTHR45586:SF1">
    <property type="entry name" value="LIPOPOLYSACCHARIDE ASSEMBLY PROTEIN B"/>
    <property type="match status" value="1"/>
</dbReference>
<evidence type="ECO:0000256" key="8">
    <source>
        <dbReference type="SAM" id="Phobius"/>
    </source>
</evidence>
<keyword evidence="4 7" id="KW-0802">TPR repeat</keyword>
<dbReference type="Pfam" id="PF13432">
    <property type="entry name" value="TPR_16"/>
    <property type="match status" value="2"/>
</dbReference>
<dbReference type="GO" id="GO:0005886">
    <property type="term" value="C:plasma membrane"/>
    <property type="evidence" value="ECO:0007669"/>
    <property type="project" value="InterPro"/>
</dbReference>
<dbReference type="PROSITE" id="PS50005">
    <property type="entry name" value="TPR"/>
    <property type="match status" value="1"/>
</dbReference>
<dbReference type="KEGG" id="pace:A6070_02495"/>
<evidence type="ECO:0000256" key="7">
    <source>
        <dbReference type="PROSITE-ProRule" id="PRU00339"/>
    </source>
</evidence>
<dbReference type="InterPro" id="IPR010817">
    <property type="entry name" value="HemY_N"/>
</dbReference>
<dbReference type="Gene3D" id="1.25.40.10">
    <property type="entry name" value="Tetratricopeptide repeat domain"/>
    <property type="match status" value="2"/>
</dbReference>
<keyword evidence="11" id="KW-1185">Reference proteome</keyword>
<dbReference type="Proteomes" id="UP000182264">
    <property type="component" value="Chromosome"/>
</dbReference>
<gene>
    <name evidence="10" type="ORF">A7E75_08525</name>
</gene>
<proteinExistence type="predicted"/>
<keyword evidence="6 8" id="KW-0472">Membrane</keyword>
<organism evidence="10 11">
    <name type="scientific">Syntrophotalea acetylenica</name>
    <name type="common">Pelobacter acetylenicus</name>
    <dbReference type="NCBI Taxonomy" id="29542"/>
    <lineage>
        <taxon>Bacteria</taxon>
        <taxon>Pseudomonadati</taxon>
        <taxon>Thermodesulfobacteriota</taxon>
        <taxon>Desulfuromonadia</taxon>
        <taxon>Desulfuromonadales</taxon>
        <taxon>Syntrophotaleaceae</taxon>
        <taxon>Syntrophotalea</taxon>
    </lineage>
</organism>
<dbReference type="Pfam" id="PF14559">
    <property type="entry name" value="TPR_19"/>
    <property type="match status" value="1"/>
</dbReference>
<dbReference type="InterPro" id="IPR011990">
    <property type="entry name" value="TPR-like_helical_dom_sf"/>
</dbReference>
<keyword evidence="5 8" id="KW-1133">Transmembrane helix</keyword>
<comment type="subcellular location">
    <subcellularLocation>
        <location evidence="1">Membrane</location>
    </subcellularLocation>
</comment>
<keyword evidence="3" id="KW-0677">Repeat</keyword>
<name>A0A1L3GGF9_SYNAC</name>
<dbReference type="RefSeq" id="WP_072286905.1">
    <property type="nucleotide sequence ID" value="NZ_CP015455.1"/>
</dbReference>
<dbReference type="Pfam" id="PF07219">
    <property type="entry name" value="HemY_N"/>
    <property type="match status" value="1"/>
</dbReference>
<dbReference type="PANTHER" id="PTHR45586">
    <property type="entry name" value="TPR REPEAT-CONTAINING PROTEIN PA4667"/>
    <property type="match status" value="1"/>
</dbReference>
<accession>A0A1L3GGF9</accession>
<protein>
    <recommendedName>
        <fullName evidence="9">HemY N-terminal domain-containing protein</fullName>
    </recommendedName>
</protein>
<reference evidence="10 11" key="1">
    <citation type="journal article" date="2017" name="Genome Announc.">
        <title>Complete Genome Sequences of Two Acetylene-Fermenting Pelobacter acetylenicus Strains.</title>
        <authorList>
            <person name="Sutton J.M."/>
            <person name="Baesman S.M."/>
            <person name="Fierst J.L."/>
            <person name="Poret-Peterson A.T."/>
            <person name="Oremland R.S."/>
            <person name="Dunlap D.S."/>
            <person name="Akob D.M."/>
        </authorList>
    </citation>
    <scope>NUCLEOTIDE SEQUENCE [LARGE SCALE GENOMIC DNA]</scope>
    <source>
        <strain evidence="10 11">DSM 3247</strain>
    </source>
</reference>
<feature type="repeat" description="TPR" evidence="7">
    <location>
        <begin position="151"/>
        <end position="184"/>
    </location>
</feature>
<evidence type="ECO:0000256" key="3">
    <source>
        <dbReference type="ARBA" id="ARBA00022737"/>
    </source>
</evidence>
<evidence type="ECO:0000259" key="9">
    <source>
        <dbReference type="Pfam" id="PF07219"/>
    </source>
</evidence>
<sequence length="451" mass="50825">MILMAFIFLLLIIFFLLFYILNPQTIAVFYWFGNEVTASLAVVVAASVLSGLLIGYLLYIYGATGHLLRDWRRRRLEKRSRSVMDLYHQGMGRLVSGDLKKARRRLLKAHAQDGGQVDVLLALARVCREEGNLSEALEYLLRARRQSSDSLQVLFVLAETYLAAGQGDEAIAVYRSILAVEPDNLEALRRLRDLHMRAELWNEALDLQKRLQRKLGGTPQDEDLRIQAGLRLETARVSLEAGRADSAVSDLKALVKDQPDFVPARVLLGDAYEVSARPAEAASVWQEGYRRFAEAVFLARLEDLAMANEDPAGLLDFYRTTALNRADDLLLRLFYGKFCLRLEMVEEALEQLAEIEKNGADFPQMHLLLAEAHMRRRRLEESIREYRKVVGFEGALNFGYACSVCKTASVEWNGRCEGCGAWGSCHLAGRELIKNPPAGELRAIHHGEQTV</sequence>
<evidence type="ECO:0000313" key="11">
    <source>
        <dbReference type="Proteomes" id="UP000182264"/>
    </source>
</evidence>
<evidence type="ECO:0000256" key="5">
    <source>
        <dbReference type="ARBA" id="ARBA00022989"/>
    </source>
</evidence>
<keyword evidence="2 8" id="KW-0812">Transmembrane</keyword>
<feature type="transmembrane region" description="Helical" evidence="8">
    <location>
        <begin position="7"/>
        <end position="32"/>
    </location>
</feature>
<feature type="domain" description="HemY N-terminal" evidence="9">
    <location>
        <begin position="30"/>
        <end position="125"/>
    </location>
</feature>
<dbReference type="SUPFAM" id="SSF48452">
    <property type="entry name" value="TPR-like"/>
    <property type="match status" value="2"/>
</dbReference>
<evidence type="ECO:0000256" key="1">
    <source>
        <dbReference type="ARBA" id="ARBA00004370"/>
    </source>
</evidence>
<feature type="transmembrane region" description="Helical" evidence="8">
    <location>
        <begin position="38"/>
        <end position="68"/>
    </location>
</feature>
<evidence type="ECO:0000256" key="4">
    <source>
        <dbReference type="ARBA" id="ARBA00022803"/>
    </source>
</evidence>